<sequence>MLKLNFSKNDKLRARVFWWEPKDGIHNAGDHLAKVIVEQMLTLKDKGILDKSNAKNKLLSIGSVMHFANTGDCVWGTGINGKISHEQMKFSNLDVRAVRGPLTRELLQKRGISVPEVYGDPALLLPTFFSKELLTDESLKREMIIIPHMNEDFKKYDKYADVLCSPRQGALAFTQAIVNSKFVISSSLHGVIIAEAYGIPAIFLDGNSGESKFKYDDYYFGTGRKEYPIAATIEEALSMTPAEPIDMPTVSKRLFKAFPYDLW</sequence>
<dbReference type="InterPro" id="IPR007345">
    <property type="entry name" value="Polysacch_pyruvyl_Trfase"/>
</dbReference>
<dbReference type="Proteomes" id="UP000381260">
    <property type="component" value="Chromosome"/>
</dbReference>
<dbReference type="EMBL" id="CP045913">
    <property type="protein sequence ID" value="QGH59739.1"/>
    <property type="molecule type" value="Genomic_DNA"/>
</dbReference>
<evidence type="ECO:0000313" key="3">
    <source>
        <dbReference type="Proteomes" id="UP000381260"/>
    </source>
</evidence>
<protein>
    <submittedName>
        <fullName evidence="2">Polysaccharide pyruvyl transferase family protein</fullName>
    </submittedName>
</protein>
<organism evidence="2 3">
    <name type="scientific">Serratia proteamaculans</name>
    <dbReference type="NCBI Taxonomy" id="28151"/>
    <lineage>
        <taxon>Bacteria</taxon>
        <taxon>Pseudomonadati</taxon>
        <taxon>Pseudomonadota</taxon>
        <taxon>Gammaproteobacteria</taxon>
        <taxon>Enterobacterales</taxon>
        <taxon>Yersiniaceae</taxon>
        <taxon>Serratia</taxon>
    </lineage>
</organism>
<keyword evidence="2" id="KW-0808">Transferase</keyword>
<evidence type="ECO:0000313" key="2">
    <source>
        <dbReference type="EMBL" id="QGH59739.1"/>
    </source>
</evidence>
<proteinExistence type="predicted"/>
<dbReference type="RefSeq" id="WP_153857398.1">
    <property type="nucleotide sequence ID" value="NZ_CP045913.1"/>
</dbReference>
<reference evidence="2 3" key="1">
    <citation type="submission" date="2019-11" db="EMBL/GenBank/DDBJ databases">
        <title>The Phosphoenolpyruvate Phosphotransferase System Regulates Serratia proteamaculans 336X Biofilm Formation and Wheat Roots colonization.</title>
        <authorList>
            <person name="Liu F."/>
        </authorList>
    </citation>
    <scope>NUCLEOTIDE SEQUENCE [LARGE SCALE GENOMIC DNA]</scope>
    <source>
        <strain evidence="2 3">336X</strain>
    </source>
</reference>
<gene>
    <name evidence="2" type="ORF">GHV41_02260</name>
</gene>
<dbReference type="Pfam" id="PF04230">
    <property type="entry name" value="PS_pyruv_trans"/>
    <property type="match status" value="1"/>
</dbReference>
<evidence type="ECO:0000259" key="1">
    <source>
        <dbReference type="Pfam" id="PF04230"/>
    </source>
</evidence>
<name>A0A5Q2V6G8_SERPR</name>
<feature type="domain" description="Polysaccharide pyruvyl transferase" evidence="1">
    <location>
        <begin position="67"/>
        <end position="206"/>
    </location>
</feature>
<accession>A0A5Q2V6G8</accession>
<dbReference type="GO" id="GO:0016740">
    <property type="term" value="F:transferase activity"/>
    <property type="evidence" value="ECO:0007669"/>
    <property type="project" value="UniProtKB-KW"/>
</dbReference>
<dbReference type="AlphaFoldDB" id="A0A5Q2V6G8"/>